<dbReference type="InterPro" id="IPR020613">
    <property type="entry name" value="Thiolase_CS"/>
</dbReference>
<reference evidence="15" key="1">
    <citation type="journal article" date="2023" name="Commun. Biol.">
        <title>Genome analysis of Parmales, the sister group of diatoms, reveals the evolutionary specialization of diatoms from phago-mixotrophs to photoautotrophs.</title>
        <authorList>
            <person name="Ban H."/>
            <person name="Sato S."/>
            <person name="Yoshikawa S."/>
            <person name="Yamada K."/>
            <person name="Nakamura Y."/>
            <person name="Ichinomiya M."/>
            <person name="Sato N."/>
            <person name="Blanc-Mathieu R."/>
            <person name="Endo H."/>
            <person name="Kuwata A."/>
            <person name="Ogata H."/>
        </authorList>
    </citation>
    <scope>NUCLEOTIDE SEQUENCE [LARGE SCALE GENOMIC DNA]</scope>
</reference>
<name>A0A9W7A2Q1_9STRA</name>
<evidence type="ECO:0000256" key="2">
    <source>
        <dbReference type="ARBA" id="ARBA00005189"/>
    </source>
</evidence>
<dbReference type="PANTHER" id="PTHR43853">
    <property type="entry name" value="3-KETOACYL-COA THIOLASE, PEROXISOMAL"/>
    <property type="match status" value="1"/>
</dbReference>
<sequence length="401" mass="41826">MSAIRRAVIVSTARTGLAKSFRGGFNMTHGAALAGHCIEHAVSRAGLTEDAGIIDDVFLGCGMPEGETGMNVARNAAMWAGLPNTVSGATINRFCSSGLQGIANAAHSIIVDGSTAAIGGGVDSISLVQPKMVKGVVVERKLMKSHPALWMPMIETADLVAERYGISRERQDDYSLESQKRTAAAQAAGLFDDEIVPMETVMGVMNKETKEVSKVPYTVVKDECNRADTKLEGLQSLDPIMLKANPNATITAGNASQLSDGASASVLMEEGEAQRRGLTPLGAFVGFAVGGCSPEEMGIGPTVAVPKLLSRHGLTVDDIDLWELNEAFAVVPLHCADVLGIDHAKMNVNGGSISIGHPFGMTGARCVGHALIEGKRRGAKRVVVTMCVGGGMGAAGLFEVL</sequence>
<dbReference type="PANTHER" id="PTHR43853:SF8">
    <property type="entry name" value="3-KETOACYL-COA THIOLASE, PEROXISOMAL"/>
    <property type="match status" value="1"/>
</dbReference>
<accession>A0A9W7A2Q1</accession>
<evidence type="ECO:0000259" key="12">
    <source>
        <dbReference type="Pfam" id="PF00108"/>
    </source>
</evidence>
<dbReference type="PROSITE" id="PS00098">
    <property type="entry name" value="THIOLASE_1"/>
    <property type="match status" value="1"/>
</dbReference>
<evidence type="ECO:0000256" key="3">
    <source>
        <dbReference type="ARBA" id="ARBA00010982"/>
    </source>
</evidence>
<keyword evidence="8" id="KW-0576">Peroxisome</keyword>
<keyword evidence="7" id="KW-0443">Lipid metabolism</keyword>
<gene>
    <name evidence="14" type="ORF">TL16_g03466</name>
</gene>
<dbReference type="InterPro" id="IPR020615">
    <property type="entry name" value="Thiolase_acyl_enz_int_AS"/>
</dbReference>
<evidence type="ECO:0000256" key="7">
    <source>
        <dbReference type="ARBA" id="ARBA00023098"/>
    </source>
</evidence>
<evidence type="ECO:0000256" key="4">
    <source>
        <dbReference type="ARBA" id="ARBA00022679"/>
    </source>
</evidence>
<dbReference type="InterPro" id="IPR020616">
    <property type="entry name" value="Thiolase_N"/>
</dbReference>
<evidence type="ECO:0000256" key="10">
    <source>
        <dbReference type="PIRSR" id="PIRSR000429-1"/>
    </source>
</evidence>
<evidence type="ECO:0000256" key="8">
    <source>
        <dbReference type="ARBA" id="ARBA00023140"/>
    </source>
</evidence>
<keyword evidence="4 11" id="KW-0808">Transferase</keyword>
<evidence type="ECO:0000313" key="15">
    <source>
        <dbReference type="Proteomes" id="UP001162640"/>
    </source>
</evidence>
<dbReference type="PROSITE" id="PS00737">
    <property type="entry name" value="THIOLASE_2"/>
    <property type="match status" value="1"/>
</dbReference>
<feature type="active site" description="Acyl-thioester intermediate" evidence="10">
    <location>
        <position position="95"/>
    </location>
</feature>
<dbReference type="Proteomes" id="UP001162640">
    <property type="component" value="Unassembled WGS sequence"/>
</dbReference>
<dbReference type="NCBIfam" id="TIGR01930">
    <property type="entry name" value="AcCoA-C-Actrans"/>
    <property type="match status" value="1"/>
</dbReference>
<dbReference type="Pfam" id="PF02803">
    <property type="entry name" value="Thiolase_C"/>
    <property type="match status" value="1"/>
</dbReference>
<dbReference type="SUPFAM" id="SSF53901">
    <property type="entry name" value="Thiolase-like"/>
    <property type="match status" value="2"/>
</dbReference>
<keyword evidence="6" id="KW-0809">Transit peptide</keyword>
<dbReference type="InterPro" id="IPR016039">
    <property type="entry name" value="Thiolase-like"/>
</dbReference>
<evidence type="ECO:0000313" key="14">
    <source>
        <dbReference type="EMBL" id="GMH62411.1"/>
    </source>
</evidence>
<comment type="similarity">
    <text evidence="3 11">Belongs to the thiolase-like superfamily. Thiolase family.</text>
</comment>
<comment type="caution">
    <text evidence="14">The sequence shown here is derived from an EMBL/GenBank/DDBJ whole genome shotgun (WGS) entry which is preliminary data.</text>
</comment>
<dbReference type="Pfam" id="PF00108">
    <property type="entry name" value="Thiolase_N"/>
    <property type="match status" value="1"/>
</dbReference>
<dbReference type="Gene3D" id="3.40.47.10">
    <property type="match status" value="1"/>
</dbReference>
<proteinExistence type="inferred from homology"/>
<comment type="subcellular location">
    <subcellularLocation>
        <location evidence="1">Peroxisome</location>
    </subcellularLocation>
</comment>
<evidence type="ECO:0000259" key="13">
    <source>
        <dbReference type="Pfam" id="PF02803"/>
    </source>
</evidence>
<protein>
    <recommendedName>
        <fullName evidence="16">Acetyl-CoA C-acyltransferase</fullName>
    </recommendedName>
</protein>
<dbReference type="GO" id="GO:0010124">
    <property type="term" value="P:phenylacetate catabolic process"/>
    <property type="evidence" value="ECO:0007669"/>
    <property type="project" value="TreeGrafter"/>
</dbReference>
<evidence type="ECO:0000256" key="6">
    <source>
        <dbReference type="ARBA" id="ARBA00022946"/>
    </source>
</evidence>
<evidence type="ECO:0000256" key="11">
    <source>
        <dbReference type="RuleBase" id="RU003557"/>
    </source>
</evidence>
<evidence type="ECO:0000256" key="1">
    <source>
        <dbReference type="ARBA" id="ARBA00004275"/>
    </source>
</evidence>
<evidence type="ECO:0008006" key="16">
    <source>
        <dbReference type="Google" id="ProtNLM"/>
    </source>
</evidence>
<dbReference type="GO" id="GO:0006635">
    <property type="term" value="P:fatty acid beta-oxidation"/>
    <property type="evidence" value="ECO:0007669"/>
    <property type="project" value="TreeGrafter"/>
</dbReference>
<dbReference type="GO" id="GO:0003988">
    <property type="term" value="F:acetyl-CoA C-acyltransferase activity"/>
    <property type="evidence" value="ECO:0007669"/>
    <property type="project" value="TreeGrafter"/>
</dbReference>
<evidence type="ECO:0000256" key="5">
    <source>
        <dbReference type="ARBA" id="ARBA00022832"/>
    </source>
</evidence>
<dbReference type="GO" id="GO:0005777">
    <property type="term" value="C:peroxisome"/>
    <property type="evidence" value="ECO:0007669"/>
    <property type="project" value="UniProtKB-SubCell"/>
</dbReference>
<dbReference type="InterPro" id="IPR020617">
    <property type="entry name" value="Thiolase_C"/>
</dbReference>
<organism evidence="14 15">
    <name type="scientific">Triparma laevis f. inornata</name>
    <dbReference type="NCBI Taxonomy" id="1714386"/>
    <lineage>
        <taxon>Eukaryota</taxon>
        <taxon>Sar</taxon>
        <taxon>Stramenopiles</taxon>
        <taxon>Ochrophyta</taxon>
        <taxon>Bolidophyceae</taxon>
        <taxon>Parmales</taxon>
        <taxon>Triparmaceae</taxon>
        <taxon>Triparma</taxon>
    </lineage>
</organism>
<keyword evidence="9 11" id="KW-0012">Acyltransferase</keyword>
<dbReference type="EMBL" id="BLQM01000092">
    <property type="protein sequence ID" value="GMH62411.1"/>
    <property type="molecule type" value="Genomic_DNA"/>
</dbReference>
<dbReference type="CDD" id="cd00751">
    <property type="entry name" value="thiolase"/>
    <property type="match status" value="1"/>
</dbReference>
<feature type="domain" description="Thiolase N-terminal" evidence="12">
    <location>
        <begin position="8"/>
        <end position="270"/>
    </location>
</feature>
<dbReference type="FunFam" id="3.40.47.10:FF:000010">
    <property type="entry name" value="Acetyl-CoA acetyltransferase (Thiolase)"/>
    <property type="match status" value="1"/>
</dbReference>
<keyword evidence="5" id="KW-0276">Fatty acid metabolism</keyword>
<feature type="domain" description="Thiolase C-terminal" evidence="13">
    <location>
        <begin position="279"/>
        <end position="399"/>
    </location>
</feature>
<dbReference type="PIRSF" id="PIRSF000429">
    <property type="entry name" value="Ac-CoA_Ac_transf"/>
    <property type="match status" value="1"/>
</dbReference>
<dbReference type="InterPro" id="IPR050215">
    <property type="entry name" value="Thiolase-like_sf_Thiolase"/>
</dbReference>
<feature type="active site" description="Proton acceptor" evidence="10">
    <location>
        <position position="387"/>
    </location>
</feature>
<comment type="pathway">
    <text evidence="2">Lipid metabolism.</text>
</comment>
<evidence type="ECO:0000256" key="9">
    <source>
        <dbReference type="ARBA" id="ARBA00023315"/>
    </source>
</evidence>
<dbReference type="AlphaFoldDB" id="A0A9W7A2Q1"/>
<dbReference type="InterPro" id="IPR002155">
    <property type="entry name" value="Thiolase"/>
</dbReference>
<feature type="active site" description="Proton acceptor" evidence="10">
    <location>
        <position position="357"/>
    </location>
</feature>